<evidence type="ECO:0000313" key="1">
    <source>
        <dbReference type="EMBL" id="JAP14015.1"/>
    </source>
</evidence>
<dbReference type="AlphaFoldDB" id="A0A0V0H0T4"/>
<organism evidence="1">
    <name type="scientific">Solanum chacoense</name>
    <name type="common">Chaco potato</name>
    <dbReference type="NCBI Taxonomy" id="4108"/>
    <lineage>
        <taxon>Eukaryota</taxon>
        <taxon>Viridiplantae</taxon>
        <taxon>Streptophyta</taxon>
        <taxon>Embryophyta</taxon>
        <taxon>Tracheophyta</taxon>
        <taxon>Spermatophyta</taxon>
        <taxon>Magnoliopsida</taxon>
        <taxon>eudicotyledons</taxon>
        <taxon>Gunneridae</taxon>
        <taxon>Pentapetalae</taxon>
        <taxon>asterids</taxon>
        <taxon>lamiids</taxon>
        <taxon>Solanales</taxon>
        <taxon>Solanaceae</taxon>
        <taxon>Solanoideae</taxon>
        <taxon>Solaneae</taxon>
        <taxon>Solanum</taxon>
    </lineage>
</organism>
<proteinExistence type="predicted"/>
<reference evidence="1" key="1">
    <citation type="submission" date="2015-12" db="EMBL/GenBank/DDBJ databases">
        <title>Gene expression during late stages of embryo sac development: a critical building block for successful pollen-pistil interactions.</title>
        <authorList>
            <person name="Liu Y."/>
            <person name="Joly V."/>
            <person name="Sabar M."/>
            <person name="Matton D.P."/>
        </authorList>
    </citation>
    <scope>NUCLEOTIDE SEQUENCE</scope>
</reference>
<dbReference type="EMBL" id="GEDG01027186">
    <property type="protein sequence ID" value="JAP14015.1"/>
    <property type="molecule type" value="Transcribed_RNA"/>
</dbReference>
<protein>
    <submittedName>
        <fullName evidence="1">Putative ovule protein</fullName>
    </submittedName>
</protein>
<sequence length="87" mass="10259">MLFKFSVLVLNRGSNIPNVYHNPKRNCKLLFLSCSIPSIYNKRLHPFWQMEFAKGTLLSTISFYYLDKILLHVRVCVLIDSKKDYSM</sequence>
<accession>A0A0V0H0T4</accession>
<name>A0A0V0H0T4_SOLCH</name>